<feature type="domain" description="Protein kinase" evidence="8">
    <location>
        <begin position="410"/>
        <end position="702"/>
    </location>
</feature>
<evidence type="ECO:0000256" key="7">
    <source>
        <dbReference type="PROSITE-ProRule" id="PRU00175"/>
    </source>
</evidence>
<dbReference type="Gene3D" id="1.10.510.10">
    <property type="entry name" value="Transferase(Phosphotransferase) domain 1"/>
    <property type="match status" value="1"/>
</dbReference>
<dbReference type="SUPFAM" id="SSF56112">
    <property type="entry name" value="Protein kinase-like (PK-like)"/>
    <property type="match status" value="1"/>
</dbReference>
<dbReference type="GO" id="GO:0008270">
    <property type="term" value="F:zinc ion binding"/>
    <property type="evidence" value="ECO:0007669"/>
    <property type="project" value="UniProtKB-KW"/>
</dbReference>
<feature type="domain" description="RING-type" evidence="9">
    <location>
        <begin position="713"/>
        <end position="755"/>
    </location>
</feature>
<dbReference type="PROSITE" id="PS50089">
    <property type="entry name" value="ZF_RING_2"/>
    <property type="match status" value="1"/>
</dbReference>
<proteinExistence type="predicted"/>
<dbReference type="Pfam" id="PF00069">
    <property type="entry name" value="Pkinase"/>
    <property type="match status" value="1"/>
</dbReference>
<dbReference type="InterPro" id="IPR051681">
    <property type="entry name" value="Ser/Thr_Kinases-Pseudokinases"/>
</dbReference>
<gene>
    <name evidence="11" type="ORF">FNK824_LOCUS33997</name>
    <name evidence="10" type="ORF">OTI717_LOCUS24541</name>
</gene>
<dbReference type="InterPro" id="IPR000719">
    <property type="entry name" value="Prot_kinase_dom"/>
</dbReference>
<dbReference type="Gene3D" id="3.30.40.10">
    <property type="entry name" value="Zinc/RING finger domain, C3HC4 (zinc finger)"/>
    <property type="match status" value="1"/>
</dbReference>
<evidence type="ECO:0000256" key="1">
    <source>
        <dbReference type="ARBA" id="ARBA00022679"/>
    </source>
</evidence>
<dbReference type="PANTHER" id="PTHR44329:SF288">
    <property type="entry name" value="MITOGEN-ACTIVATED PROTEIN KINASE KINASE KINASE 20"/>
    <property type="match status" value="1"/>
</dbReference>
<name>A0A819YGP3_9BILA</name>
<dbReference type="EMBL" id="CAJOAX010004662">
    <property type="protein sequence ID" value="CAF3915704.1"/>
    <property type="molecule type" value="Genomic_DNA"/>
</dbReference>
<keyword evidence="1" id="KW-0808">Transferase</keyword>
<dbReference type="InterPro" id="IPR011009">
    <property type="entry name" value="Kinase-like_dom_sf"/>
</dbReference>
<evidence type="ECO:0000256" key="6">
    <source>
        <dbReference type="ARBA" id="ARBA00022840"/>
    </source>
</evidence>
<evidence type="ECO:0000313" key="10">
    <source>
        <dbReference type="EMBL" id="CAF3915704.1"/>
    </source>
</evidence>
<dbReference type="PROSITE" id="PS00108">
    <property type="entry name" value="PROTEIN_KINASE_ST"/>
    <property type="match status" value="1"/>
</dbReference>
<evidence type="ECO:0000256" key="5">
    <source>
        <dbReference type="ARBA" id="ARBA00022833"/>
    </source>
</evidence>
<comment type="caution">
    <text evidence="11">The sequence shown here is derived from an EMBL/GenBank/DDBJ whole genome shotgun (WGS) entry which is preliminary data.</text>
</comment>
<dbReference type="InterPro" id="IPR013083">
    <property type="entry name" value="Znf_RING/FYVE/PHD"/>
</dbReference>
<dbReference type="SMART" id="SM00220">
    <property type="entry name" value="S_TKc"/>
    <property type="match status" value="1"/>
</dbReference>
<evidence type="ECO:0000259" key="9">
    <source>
        <dbReference type="PROSITE" id="PS50089"/>
    </source>
</evidence>
<reference evidence="11" key="1">
    <citation type="submission" date="2021-02" db="EMBL/GenBank/DDBJ databases">
        <authorList>
            <person name="Nowell W R."/>
        </authorList>
    </citation>
    <scope>NUCLEOTIDE SEQUENCE</scope>
</reference>
<sequence>MPSPVLELGIDVYDTPGLLFHDHQILKENLKELVHRVRPIIVFLYGNTSFAKDANECYLMIRSVLGDLEQPPTFFLNTKQDIEILFADFGIVPNPRNRKHFTIEKYDEILPKRRLKCYQELYRAIGVANSLPKLDDNISIEAFNEKCDNFDICSIDACSLLPTCAVKMTEQACRRIVKFAVKTEMKKPNEITKEVLDKIDSIFSFIGSASYRTKSQLDDIRYKAETWGENFFKDFKNELSIVTETVQEKILQRFDEHEANMIERAVKLERSNDPLQHKARDISEKNIKDFIEISVQEEVIKFAVNEVVNASKERIQKGIKQAILIKTEKNELLKAAQRHVLIDVSSDDITQRNFIKLMLYQLSIAPLAILRLIKGVSVTLFPDYWNGISLSKLKENKTFYTILDAMDSLSALTDDAKRREFATQYLNKRRSKLTAEKDLYTVSYLNTRKNIYKSTIPFIRIFARLECELLALQDLTDFNEQQPLIDESQRLGAGTHFEIYSAQWPTKKDLAVKSFAVKRLKRTSHNYRYLQYLEAHVHRKITQLCRIVCLERDADEVLKIAIDMINVLVFLHENEIVHRDIKANNILMDENKQCYLADFGTAQEWITHSTVVGTFPLPPELESCSLYDGRATDVFSFGIFLFELLPKKEYIRPDDLTTITNMFKEMVPLNEYNRIYEELIESCLQPKPEDRPSAITVKSKLLECLVESEKRPCFTCEKNVRKCRFQPCKHKIICQSCYDALAKNENGIVKCIICRQTIDRWTEDENNQTYFG</sequence>
<evidence type="ECO:0000313" key="12">
    <source>
        <dbReference type="Proteomes" id="UP000663874"/>
    </source>
</evidence>
<evidence type="ECO:0000259" key="8">
    <source>
        <dbReference type="PROSITE" id="PS50011"/>
    </source>
</evidence>
<dbReference type="PROSITE" id="PS50011">
    <property type="entry name" value="PROTEIN_KINASE_DOM"/>
    <property type="match status" value="1"/>
</dbReference>
<dbReference type="Proteomes" id="UP000663874">
    <property type="component" value="Unassembled WGS sequence"/>
</dbReference>
<keyword evidence="5" id="KW-0862">Zinc</keyword>
<keyword evidence="3 7" id="KW-0479">Metal-binding</keyword>
<evidence type="ECO:0000256" key="2">
    <source>
        <dbReference type="ARBA" id="ARBA00022741"/>
    </source>
</evidence>
<dbReference type="CDD" id="cd00180">
    <property type="entry name" value="PKc"/>
    <property type="match status" value="1"/>
</dbReference>
<evidence type="ECO:0008006" key="13">
    <source>
        <dbReference type="Google" id="ProtNLM"/>
    </source>
</evidence>
<keyword evidence="2" id="KW-0547">Nucleotide-binding</keyword>
<dbReference type="GO" id="GO:0004674">
    <property type="term" value="F:protein serine/threonine kinase activity"/>
    <property type="evidence" value="ECO:0007669"/>
    <property type="project" value="TreeGrafter"/>
</dbReference>
<evidence type="ECO:0000256" key="4">
    <source>
        <dbReference type="ARBA" id="ARBA00022777"/>
    </source>
</evidence>
<organism evidence="11 12">
    <name type="scientific">Rotaria sordida</name>
    <dbReference type="NCBI Taxonomy" id="392033"/>
    <lineage>
        <taxon>Eukaryota</taxon>
        <taxon>Metazoa</taxon>
        <taxon>Spiralia</taxon>
        <taxon>Gnathifera</taxon>
        <taxon>Rotifera</taxon>
        <taxon>Eurotatoria</taxon>
        <taxon>Bdelloidea</taxon>
        <taxon>Philodinida</taxon>
        <taxon>Philodinidae</taxon>
        <taxon>Rotaria</taxon>
    </lineage>
</organism>
<dbReference type="Pfam" id="PF13920">
    <property type="entry name" value="zf-C3HC4_3"/>
    <property type="match status" value="1"/>
</dbReference>
<dbReference type="GO" id="GO:0005524">
    <property type="term" value="F:ATP binding"/>
    <property type="evidence" value="ECO:0007669"/>
    <property type="project" value="UniProtKB-KW"/>
</dbReference>
<dbReference type="InterPro" id="IPR008271">
    <property type="entry name" value="Ser/Thr_kinase_AS"/>
</dbReference>
<dbReference type="Proteomes" id="UP000663823">
    <property type="component" value="Unassembled WGS sequence"/>
</dbReference>
<accession>A0A819YGP3</accession>
<evidence type="ECO:0000256" key="3">
    <source>
        <dbReference type="ARBA" id="ARBA00022771"/>
    </source>
</evidence>
<keyword evidence="6" id="KW-0067">ATP-binding</keyword>
<dbReference type="InterPro" id="IPR001841">
    <property type="entry name" value="Znf_RING"/>
</dbReference>
<keyword evidence="3 7" id="KW-0863">Zinc-finger</keyword>
<dbReference type="AlphaFoldDB" id="A0A819YGP3"/>
<dbReference type="PANTHER" id="PTHR44329">
    <property type="entry name" value="SERINE/THREONINE-PROTEIN KINASE TNNI3K-RELATED"/>
    <property type="match status" value="1"/>
</dbReference>
<dbReference type="EMBL" id="CAJOBE010012931">
    <property type="protein sequence ID" value="CAF4157206.1"/>
    <property type="molecule type" value="Genomic_DNA"/>
</dbReference>
<protein>
    <recommendedName>
        <fullName evidence="13">Non-specific serine/threonine protein kinase</fullName>
    </recommendedName>
</protein>
<keyword evidence="4" id="KW-0418">Kinase</keyword>
<evidence type="ECO:0000313" key="11">
    <source>
        <dbReference type="EMBL" id="CAF4157206.1"/>
    </source>
</evidence>